<dbReference type="CDD" id="cd06560">
    <property type="entry name" value="PriL"/>
    <property type="match status" value="1"/>
</dbReference>
<name>I3TED4_THEC1</name>
<dbReference type="eggNOG" id="arCOG03013">
    <property type="taxonomic scope" value="Archaea"/>
</dbReference>
<keyword evidence="6 7" id="KW-0411">Iron-sulfur</keyword>
<evidence type="ECO:0000256" key="7">
    <source>
        <dbReference type="HAMAP-Rule" id="MF_00701"/>
    </source>
</evidence>
<dbReference type="InterPro" id="IPR058560">
    <property type="entry name" value="DNA_primase_C"/>
</dbReference>
<keyword evidence="1 7" id="KW-0004">4Fe-4S</keyword>
<evidence type="ECO:0000313" key="10">
    <source>
        <dbReference type="EMBL" id="AFK51122.1"/>
    </source>
</evidence>
<keyword evidence="3 7" id="KW-0235">DNA replication</keyword>
<keyword evidence="2 7" id="KW-0639">Primosome</keyword>
<dbReference type="STRING" id="1184251.TCELL_0698"/>
<comment type="cofactor">
    <cofactor evidence="7">
        <name>[4Fe-4S] cluster</name>
        <dbReference type="ChEBI" id="CHEBI:49883"/>
    </cofactor>
    <text evidence="7">Binds 1 [4Fe-4S] cluster.</text>
</comment>
<dbReference type="InterPro" id="IPR023642">
    <property type="entry name" value="DNA_primase_lsu_PriL"/>
</dbReference>
<feature type="binding site" evidence="7">
    <location>
        <position position="338"/>
    </location>
    <ligand>
        <name>[4Fe-4S] cluster</name>
        <dbReference type="ChEBI" id="CHEBI:49883"/>
    </ligand>
</feature>
<dbReference type="GO" id="GO:0046872">
    <property type="term" value="F:metal ion binding"/>
    <property type="evidence" value="ECO:0007669"/>
    <property type="project" value="UniProtKB-KW"/>
</dbReference>
<evidence type="ECO:0000313" key="11">
    <source>
        <dbReference type="Proteomes" id="UP000005270"/>
    </source>
</evidence>
<dbReference type="GO" id="GO:0003899">
    <property type="term" value="F:DNA-directed RNA polymerase activity"/>
    <property type="evidence" value="ECO:0007669"/>
    <property type="project" value="InterPro"/>
</dbReference>
<feature type="binding site" evidence="7">
    <location>
        <position position="323"/>
    </location>
    <ligand>
        <name>[4Fe-4S] cluster</name>
        <dbReference type="ChEBI" id="CHEBI:49883"/>
    </ligand>
</feature>
<evidence type="ECO:0000256" key="8">
    <source>
        <dbReference type="SAM" id="MobiDB-lite"/>
    </source>
</evidence>
<comment type="function">
    <text evidence="7">Regulatory subunit of DNA primase, an RNA polymerase that catalyzes the synthesis of short RNA molecules used as primers for DNA polymerase during DNA replication. Stabilizes and modulates the activity of the small subunit, increasing the rate of DNA synthesis, and conferring RNA synthesis capability. The DNA polymerase activity may enable DNA primase to also catalyze primer extension after primer synthesis. May also play a role in DNA repair.</text>
</comment>
<evidence type="ECO:0000256" key="6">
    <source>
        <dbReference type="ARBA" id="ARBA00023014"/>
    </source>
</evidence>
<dbReference type="PANTHER" id="PTHR10537:SF3">
    <property type="entry name" value="DNA PRIMASE LARGE SUBUNIT"/>
    <property type="match status" value="1"/>
</dbReference>
<keyword evidence="11" id="KW-1185">Reference proteome</keyword>
<comment type="similarity">
    <text evidence="7">Belongs to the eukaryotic-type primase large subunit family.</text>
</comment>
<dbReference type="GO" id="GO:0051539">
    <property type="term" value="F:4 iron, 4 sulfur cluster binding"/>
    <property type="evidence" value="ECO:0007669"/>
    <property type="project" value="UniProtKB-UniRule"/>
</dbReference>
<dbReference type="InterPro" id="IPR007238">
    <property type="entry name" value="DNA_primase_lsu_euk/arc"/>
</dbReference>
<dbReference type="GO" id="GO:1990077">
    <property type="term" value="C:primosome complex"/>
    <property type="evidence" value="ECO:0007669"/>
    <property type="project" value="UniProtKB-KW"/>
</dbReference>
<feature type="binding site" evidence="7">
    <location>
        <position position="332"/>
    </location>
    <ligand>
        <name>[4Fe-4S] cluster</name>
        <dbReference type="ChEBI" id="CHEBI:49883"/>
    </ligand>
</feature>
<evidence type="ECO:0000256" key="2">
    <source>
        <dbReference type="ARBA" id="ARBA00022515"/>
    </source>
</evidence>
<evidence type="ECO:0000256" key="5">
    <source>
        <dbReference type="ARBA" id="ARBA00023004"/>
    </source>
</evidence>
<evidence type="ECO:0000256" key="1">
    <source>
        <dbReference type="ARBA" id="ARBA00022485"/>
    </source>
</evidence>
<evidence type="ECO:0000256" key="4">
    <source>
        <dbReference type="ARBA" id="ARBA00022723"/>
    </source>
</evidence>
<dbReference type="InParanoid" id="I3TED4"/>
<feature type="compositionally biased region" description="Basic and acidic residues" evidence="8">
    <location>
        <begin position="369"/>
        <end position="380"/>
    </location>
</feature>
<sequence length="399" mass="44778">MPRRRVIDYRQFPFLIKREELSDLLRGAPLEQLVEQEDSPIRLKVLHNLDKIVTEGIPAEPSLPLEHEVAAYYALAMLAKSLAERRLYTKIAVAYSKQAGGLLEGLDDETLVGIGQKLGLDVELNNQPQKIPLHLKKGTVVYRALSFSMGLKSYLAVVSARLSQDKKYHISSNVVSKGRVYLDKETYTRVLEEAIYQHVLKTFEALEPLRVDQKLLEEARKIAQVKGAASSDIASEQGVQVVKEDAFPPCVKRAIERLRQGENVSHAERFLIATFLLNIGLEVDQVVELFSYAPDFNEKITRYQVEHLAGLRGGRKKYMPYSCDKLKALGVCPILDRCDGRNPLSVYYKKLKKGGTDTLERPRDLVREEVGNVDGEGDHEGGEDEVADISTHGESYTTG</sequence>
<feature type="binding site" evidence="7">
    <location>
        <position position="250"/>
    </location>
    <ligand>
        <name>[4Fe-4S] cluster</name>
        <dbReference type="ChEBI" id="CHEBI:49883"/>
    </ligand>
</feature>
<organism evidence="10 11">
    <name type="scientific">Thermogladius calderae (strain DSM 22663 / VKM B-2946 / 1633)</name>
    <dbReference type="NCBI Taxonomy" id="1184251"/>
    <lineage>
        <taxon>Archaea</taxon>
        <taxon>Thermoproteota</taxon>
        <taxon>Thermoprotei</taxon>
        <taxon>Desulfurococcales</taxon>
        <taxon>Desulfurococcaceae</taxon>
        <taxon>Thermogladius</taxon>
    </lineage>
</organism>
<dbReference type="AlphaFoldDB" id="I3TED4"/>
<dbReference type="HAMAP" id="MF_00701">
    <property type="entry name" value="DNA_primase_lrg_arc"/>
    <property type="match status" value="1"/>
</dbReference>
<comment type="subunit">
    <text evidence="7">Heterodimer of a small subunit (PriS) and a large subunit (PriL).</text>
</comment>
<keyword evidence="5 7" id="KW-0408">Iron</keyword>
<dbReference type="GO" id="GO:0006269">
    <property type="term" value="P:DNA replication, synthesis of primer"/>
    <property type="evidence" value="ECO:0007669"/>
    <property type="project" value="UniProtKB-UniRule"/>
</dbReference>
<reference evidence="10 11" key="1">
    <citation type="journal article" date="2012" name="J. Bacteriol.">
        <title>Complete genome sequence of the hyperthermophilic cellulolytic Crenarchaeon 'Thermogladius cellulolyticus' 1633.</title>
        <authorList>
            <person name="Mardanov A.V."/>
            <person name="Kochetkova T.V."/>
            <person name="Beletsky A.V."/>
            <person name="Bonch-Osmolovskaya E.A."/>
            <person name="Ravin N.V."/>
            <person name="Skryabin K.G."/>
        </authorList>
    </citation>
    <scope>NUCLEOTIDE SEQUENCE [LARGE SCALE GENOMIC DNA]</scope>
    <source>
        <strain evidence="11">DSM 22663 / VKM B-2946 / 1633</strain>
    </source>
</reference>
<proteinExistence type="inferred from homology"/>
<feature type="domain" description="DNA primase large subunit C-terminal" evidence="9">
    <location>
        <begin position="242"/>
        <end position="336"/>
    </location>
</feature>
<dbReference type="EMBL" id="CP003531">
    <property type="protein sequence ID" value="AFK51122.1"/>
    <property type="molecule type" value="Genomic_DNA"/>
</dbReference>
<dbReference type="HOGENOM" id="CLU_052778_1_0_2"/>
<dbReference type="SUPFAM" id="SSF140914">
    <property type="entry name" value="PriB N-terminal domain-like"/>
    <property type="match status" value="1"/>
</dbReference>
<dbReference type="FunCoup" id="I3TED4">
    <property type="interactions" value="1"/>
</dbReference>
<dbReference type="GO" id="GO:0006270">
    <property type="term" value="P:DNA replication initiation"/>
    <property type="evidence" value="ECO:0007669"/>
    <property type="project" value="TreeGrafter"/>
</dbReference>
<gene>
    <name evidence="7" type="primary">priL</name>
    <name evidence="10" type="ordered locus">TCELL_0698</name>
</gene>
<keyword evidence="4 7" id="KW-0479">Metal-binding</keyword>
<feature type="region of interest" description="Disordered" evidence="8">
    <location>
        <begin position="369"/>
        <end position="399"/>
    </location>
</feature>
<dbReference type="KEGG" id="thg:TCELL_0698"/>
<protein>
    <recommendedName>
        <fullName evidence="7">DNA primase large subunit PriL</fullName>
    </recommendedName>
</protein>
<dbReference type="PANTHER" id="PTHR10537">
    <property type="entry name" value="DNA PRIMASE LARGE SUBUNIT"/>
    <property type="match status" value="1"/>
</dbReference>
<dbReference type="Proteomes" id="UP000005270">
    <property type="component" value="Chromosome"/>
</dbReference>
<evidence type="ECO:0000256" key="3">
    <source>
        <dbReference type="ARBA" id="ARBA00022705"/>
    </source>
</evidence>
<evidence type="ECO:0000259" key="9">
    <source>
        <dbReference type="Pfam" id="PF04104"/>
    </source>
</evidence>
<dbReference type="Pfam" id="PF04104">
    <property type="entry name" value="DNA_primase_lrg"/>
    <property type="match status" value="1"/>
</dbReference>
<accession>I3TED4</accession>